<dbReference type="InterPro" id="IPR001792">
    <property type="entry name" value="Acylphosphatase-like_dom"/>
</dbReference>
<dbReference type="PRINTS" id="PR00112">
    <property type="entry name" value="ACYLPHPHTASE"/>
</dbReference>
<sequence length="90" mass="10037">MKSLHVTIYGIVQGVWFRANTREQAQRLGVNGWVRNTPDGAVEARMQGDDDAVDALLAWCRQGPPGARVEKIKADEVEPDKGIQGFRIIY</sequence>
<dbReference type="AlphaFoldDB" id="A0A485M0W8"/>
<feature type="domain" description="Acylphosphatase-like" evidence="1">
    <location>
        <begin position="3"/>
        <end position="90"/>
    </location>
</feature>
<dbReference type="EMBL" id="CAADRM010000095">
    <property type="protein sequence ID" value="VFU14804.1"/>
    <property type="molecule type" value="Genomic_DNA"/>
</dbReference>
<protein>
    <submittedName>
        <fullName evidence="2">Acylphosphatase</fullName>
        <ecNumber evidence="2">3.6.1.7</ecNumber>
    </submittedName>
</protein>
<gene>
    <name evidence="2" type="primary">acyP</name>
    <name evidence="2" type="ORF">SCFA_320003</name>
</gene>
<dbReference type="Gene3D" id="3.30.70.100">
    <property type="match status" value="1"/>
</dbReference>
<accession>A0A485M0W8</accession>
<dbReference type="PANTHER" id="PTHR47268:SF4">
    <property type="entry name" value="ACYLPHOSPHATASE"/>
    <property type="match status" value="1"/>
</dbReference>
<evidence type="ECO:0000313" key="2">
    <source>
        <dbReference type="EMBL" id="VFU14804.1"/>
    </source>
</evidence>
<dbReference type="PANTHER" id="PTHR47268">
    <property type="entry name" value="ACYLPHOSPHATASE"/>
    <property type="match status" value="1"/>
</dbReference>
<dbReference type="PROSITE" id="PS00151">
    <property type="entry name" value="ACYLPHOSPHATASE_2"/>
    <property type="match status" value="1"/>
</dbReference>
<dbReference type="EC" id="3.6.1.7" evidence="2"/>
<dbReference type="GO" id="GO:0003998">
    <property type="term" value="F:acylphosphatase activity"/>
    <property type="evidence" value="ECO:0007669"/>
    <property type="project" value="UniProtKB-EC"/>
</dbReference>
<keyword evidence="2" id="KW-0378">Hydrolase</keyword>
<organism evidence="2">
    <name type="scientific">anaerobic digester metagenome</name>
    <dbReference type="NCBI Taxonomy" id="1263854"/>
    <lineage>
        <taxon>unclassified sequences</taxon>
        <taxon>metagenomes</taxon>
        <taxon>ecological metagenomes</taxon>
    </lineage>
</organism>
<name>A0A485M0W8_9ZZZZ</name>
<dbReference type="SUPFAM" id="SSF54975">
    <property type="entry name" value="Acylphosphatase/BLUF domain-like"/>
    <property type="match status" value="1"/>
</dbReference>
<dbReference type="Pfam" id="PF00708">
    <property type="entry name" value="Acylphosphatase"/>
    <property type="match status" value="1"/>
</dbReference>
<proteinExistence type="predicted"/>
<dbReference type="PROSITE" id="PS51160">
    <property type="entry name" value="ACYLPHOSPHATASE_3"/>
    <property type="match status" value="1"/>
</dbReference>
<evidence type="ECO:0000259" key="1">
    <source>
        <dbReference type="PROSITE" id="PS51160"/>
    </source>
</evidence>
<dbReference type="InterPro" id="IPR017968">
    <property type="entry name" value="Acylphosphatase_CS"/>
</dbReference>
<dbReference type="InterPro" id="IPR020456">
    <property type="entry name" value="Acylphosphatase"/>
</dbReference>
<dbReference type="InterPro" id="IPR036046">
    <property type="entry name" value="Acylphosphatase-like_dom_sf"/>
</dbReference>
<dbReference type="PROSITE" id="PS00150">
    <property type="entry name" value="ACYLPHOSPHATASE_1"/>
    <property type="match status" value="1"/>
</dbReference>
<reference evidence="2" key="1">
    <citation type="submission" date="2019-03" db="EMBL/GenBank/DDBJ databases">
        <authorList>
            <person name="Hao L."/>
        </authorList>
    </citation>
    <scope>NUCLEOTIDE SEQUENCE</scope>
</reference>